<dbReference type="eggNOG" id="KOG2134">
    <property type="taxonomic scope" value="Eukaryota"/>
</dbReference>
<dbReference type="OrthoDB" id="3512845at2759"/>
<dbReference type="GO" id="GO:0046404">
    <property type="term" value="F:ATP-dependent polydeoxyribonucleotide 5'-hydroxyl-kinase activity"/>
    <property type="evidence" value="ECO:0007669"/>
    <property type="project" value="TreeGrafter"/>
</dbReference>
<keyword evidence="2" id="KW-1185">Reference proteome</keyword>
<evidence type="ECO:0000313" key="2">
    <source>
        <dbReference type="Proteomes" id="UP000030680"/>
    </source>
</evidence>
<keyword evidence="1" id="KW-0808">Transferase</keyword>
<dbReference type="Pfam" id="PF13671">
    <property type="entry name" value="AAA_33"/>
    <property type="match status" value="2"/>
</dbReference>
<dbReference type="PANTHER" id="PTHR12083:SF9">
    <property type="entry name" value="BIFUNCTIONAL POLYNUCLEOTIDE PHOSPHATASE_KINASE"/>
    <property type="match status" value="1"/>
</dbReference>
<dbReference type="STRING" id="130081.M2VYB2"/>
<accession>M2VYB2</accession>
<keyword evidence="1" id="KW-0378">Hydrolase</keyword>
<dbReference type="GO" id="GO:0003690">
    <property type="term" value="F:double-stranded DNA binding"/>
    <property type="evidence" value="ECO:0007669"/>
    <property type="project" value="TreeGrafter"/>
</dbReference>
<protein>
    <submittedName>
        <fullName evidence="1">Bifunctional polynucleotide phosphatase/kinase</fullName>
        <ecNumber evidence="1">2.7.1.78</ecNumber>
        <ecNumber evidence="1">3.1.3.32</ecNumber>
    </submittedName>
</protein>
<dbReference type="RefSeq" id="XP_005704801.1">
    <property type="nucleotide sequence ID" value="XM_005704744.1"/>
</dbReference>
<dbReference type="EMBL" id="KB454522">
    <property type="protein sequence ID" value="EME28281.1"/>
    <property type="molecule type" value="Genomic_DNA"/>
</dbReference>
<sequence length="222" mass="25303">MFHTNSDSSDNDIEFVSCQSGVVGVENKDSNCSHQREKLTREETFQSPLSTTNQYEYQYRPILLMLIGIPGSGKTTFAKKLEAKGWCRVCQDELFTRQQCENYTITHLLQGKSIVIDRCNVTKEQRAIWINLAKNANAVVGCVVFTTPIHICISRVAQRSEHPNLKGNDPKTENVIFQFAREFCAPIAEEGIDFCRRIQTEQDEYRILQQLETILDSNSLSS</sequence>
<dbReference type="PANTHER" id="PTHR12083">
    <property type="entry name" value="BIFUNCTIONAL POLYNUCLEOTIDE PHOSPHATASE/KINASE"/>
    <property type="match status" value="1"/>
</dbReference>
<reference evidence="2" key="1">
    <citation type="journal article" date="2013" name="Science">
        <title>Gene transfer from bacteria and archaea facilitated evolution of an extremophilic eukaryote.</title>
        <authorList>
            <person name="Schonknecht G."/>
            <person name="Chen W.H."/>
            <person name="Ternes C.M."/>
            <person name="Barbier G.G."/>
            <person name="Shrestha R.P."/>
            <person name="Stanke M."/>
            <person name="Brautigam A."/>
            <person name="Baker B.J."/>
            <person name="Banfield J.F."/>
            <person name="Garavito R.M."/>
            <person name="Carr K."/>
            <person name="Wilkerson C."/>
            <person name="Rensing S.A."/>
            <person name="Gagneul D."/>
            <person name="Dickenson N.E."/>
            <person name="Oesterhelt C."/>
            <person name="Lercher M.J."/>
            <person name="Weber A.P."/>
        </authorList>
    </citation>
    <scope>NUCLEOTIDE SEQUENCE [LARGE SCALE GENOMIC DNA]</scope>
    <source>
        <strain evidence="2">074W</strain>
    </source>
</reference>
<proteinExistence type="predicted"/>
<dbReference type="AlphaFoldDB" id="M2VYB2"/>
<keyword evidence="1" id="KW-0418">Kinase</keyword>
<dbReference type="GO" id="GO:0046403">
    <property type="term" value="F:polynucleotide 3'-phosphatase activity"/>
    <property type="evidence" value="ECO:0007669"/>
    <property type="project" value="UniProtKB-EC"/>
</dbReference>
<dbReference type="EC" id="3.1.3.32" evidence="1"/>
<name>M2VYB2_GALSU</name>
<gene>
    <name evidence="1" type="ORF">Gasu_42810</name>
</gene>
<dbReference type="Proteomes" id="UP000030680">
    <property type="component" value="Unassembled WGS sequence"/>
</dbReference>
<evidence type="ECO:0000313" key="1">
    <source>
        <dbReference type="EMBL" id="EME28281.1"/>
    </source>
</evidence>
<dbReference type="EC" id="2.7.1.78" evidence="1"/>
<dbReference type="GO" id="GO:0006281">
    <property type="term" value="P:DNA repair"/>
    <property type="evidence" value="ECO:0007669"/>
    <property type="project" value="TreeGrafter"/>
</dbReference>
<organism evidence="1 2">
    <name type="scientific">Galdieria sulphuraria</name>
    <name type="common">Red alga</name>
    <dbReference type="NCBI Taxonomy" id="130081"/>
    <lineage>
        <taxon>Eukaryota</taxon>
        <taxon>Rhodophyta</taxon>
        <taxon>Bangiophyceae</taxon>
        <taxon>Galdieriales</taxon>
        <taxon>Galdieriaceae</taxon>
        <taxon>Galdieria</taxon>
    </lineage>
</organism>
<dbReference type="GeneID" id="17087134"/>
<dbReference type="InterPro" id="IPR027417">
    <property type="entry name" value="P-loop_NTPase"/>
</dbReference>
<dbReference type="SUPFAM" id="SSF52540">
    <property type="entry name" value="P-loop containing nucleoside triphosphate hydrolases"/>
    <property type="match status" value="1"/>
</dbReference>
<dbReference type="Gramene" id="EME28281">
    <property type="protein sequence ID" value="EME28281"/>
    <property type="gene ID" value="Gasu_42810"/>
</dbReference>
<dbReference type="Gene3D" id="3.40.50.300">
    <property type="entry name" value="P-loop containing nucleotide triphosphate hydrolases"/>
    <property type="match status" value="1"/>
</dbReference>
<dbReference type="KEGG" id="gsl:Gasu_42810"/>